<evidence type="ECO:0000256" key="1">
    <source>
        <dbReference type="ARBA" id="ARBA00004479"/>
    </source>
</evidence>
<dbReference type="PRINTS" id="PR01185">
    <property type="entry name" value="INTEGRINA"/>
</dbReference>
<keyword evidence="11" id="KW-0325">Glycoprotein</keyword>
<evidence type="ECO:0000256" key="2">
    <source>
        <dbReference type="ARBA" id="ARBA00008054"/>
    </source>
</evidence>
<keyword evidence="3 13" id="KW-0812">Transmembrane</keyword>
<dbReference type="Gene3D" id="2.130.10.130">
    <property type="entry name" value="Integrin alpha, N-terminal"/>
    <property type="match status" value="1"/>
</dbReference>
<evidence type="ECO:0000256" key="7">
    <source>
        <dbReference type="ARBA" id="ARBA00022989"/>
    </source>
</evidence>
<evidence type="ECO:0000256" key="6">
    <source>
        <dbReference type="ARBA" id="ARBA00022889"/>
    </source>
</evidence>
<dbReference type="GO" id="GO:0008305">
    <property type="term" value="C:integrin complex"/>
    <property type="evidence" value="ECO:0007669"/>
    <property type="project" value="InterPro"/>
</dbReference>
<keyword evidence="10 13" id="KW-0675">Receptor</keyword>
<feature type="transmembrane region" description="Helical" evidence="13">
    <location>
        <begin position="995"/>
        <end position="1024"/>
    </location>
</feature>
<sequence length="1115" mass="123079">MWSTGCLSAWLFGAVALGFNLDEQFATVLRGEPGSYFGFSVAFHQNRQGNQALVAAIRANSSLRQWSDIHEPGVLYRCPLLQEGRPCTQVVVEASGNVDHSNNVEYLRYYDLKDNMTLGMSMDVSSRGDILVCAPLWKNQKWPGVYLPNGACYVLDKNFRRLRTLVPLIKRLQQAVNMDYYYYAAEMGFSAAFTKKDQVVLGTPGFSNWEGSVVRYGADISTESLRPPVPLARKAKDTYKGYSVATGKIFKDTDVTIAMGAPRSNDYKGEVFLFDFDAPWGGRATPIKARLYGGQMCEYFGASLLAVDLDKDGDGGMDDLLVGAPMYTHPDGMDEGRVYVYRSSGSGLYARGALEGSRARGARFGTSIAGVGDLNLDGYQDVAVGAPYENDVGAVYIYHGNVILDGKSEYAQRIAASSVSSRIGVPLKGFGISISKGFDVDSNRYQDVLVGAYASDNAVLFRSRPIAELKGSIKADVSMITADIGSCEVSGGDTFSCFKLTSCVRYYGKFVSPTVEVETELSIDVKRVADNRPVRGFMYNNVTQVNRYSSLLTARVNHSTCETRMVYLQAVFADPVTPFVTRLKYRLREPSEQRWCPTCPVLDKDLPQAVTQTIPYQHGCRSDDVCRSDLKLNVELTNYDSSSPLVVGERRDLSVSVVVENKQSLDPAYLARVVITLPATVGVVNKDRCSVQRDRDAILEKILIVCDAGNPMRPGRRENFMLKLDMSHVQETFSLSAEATTTSEESTPKDNKVVVTLPFVYQADIAMLGKAKPEVVTFNSETKSILMEHGFVLVKQYASPIQQVELSLHVPYVFSESQPPISYVKMIKVLQGDLFVPGTCRSVEGYFSHNDSRGVPESAIPAEAAAGPSKNGTVGVSGRVQRAAPETDFRPEGLSKLLYRNIPPLNCKTSLCHEIKCNLGPFLNRHKIAQIMLYVVFNMTEFTRQAGIWHAFSVGSEGSLKILDNTTFISGATFQKEIRVATVLQKEGPPPAKKVAAWIVAVSAFCGLILFSLIIAGLVHLGFFRRQQREALERLLKEEQDQNEWNEFMVTEAEVEAEKEYFRKSMMAGVEDFNLEDFKGEAGAAFEPELDSATTDEKAVAFANYSYSNPSPPQM</sequence>
<dbReference type="PROSITE" id="PS51470">
    <property type="entry name" value="FG_GAP"/>
    <property type="match status" value="3"/>
</dbReference>
<keyword evidence="5" id="KW-0677">Repeat</keyword>
<comment type="subcellular location">
    <subcellularLocation>
        <location evidence="1 13">Membrane</location>
        <topology evidence="1 13">Single-pass type I membrane protein</topology>
    </subcellularLocation>
</comment>
<dbReference type="Pfam" id="PF08441">
    <property type="entry name" value="Integrin_A_Ig_1"/>
    <property type="match status" value="1"/>
</dbReference>
<evidence type="ECO:0000256" key="8">
    <source>
        <dbReference type="ARBA" id="ARBA00023037"/>
    </source>
</evidence>
<keyword evidence="6 13" id="KW-0130">Cell adhesion</keyword>
<feature type="signal peptide" evidence="13">
    <location>
        <begin position="1"/>
        <end position="18"/>
    </location>
</feature>
<evidence type="ECO:0000256" key="12">
    <source>
        <dbReference type="PROSITE-ProRule" id="PRU00803"/>
    </source>
</evidence>
<organism evidence="16">
    <name type="scientific">Ixodes ricinus</name>
    <name type="common">Common tick</name>
    <name type="synonym">Acarus ricinus</name>
    <dbReference type="NCBI Taxonomy" id="34613"/>
    <lineage>
        <taxon>Eukaryota</taxon>
        <taxon>Metazoa</taxon>
        <taxon>Ecdysozoa</taxon>
        <taxon>Arthropoda</taxon>
        <taxon>Chelicerata</taxon>
        <taxon>Arachnida</taxon>
        <taxon>Acari</taxon>
        <taxon>Parasitiformes</taxon>
        <taxon>Ixodida</taxon>
        <taxon>Ixodoidea</taxon>
        <taxon>Ixodidae</taxon>
        <taxon>Ixodinae</taxon>
        <taxon>Ixodes</taxon>
    </lineage>
</organism>
<protein>
    <submittedName>
        <fullName evidence="16">Putative vitronectin receptor alpha subunit</fullName>
    </submittedName>
</protein>
<dbReference type="SMART" id="SM00191">
    <property type="entry name" value="Int_alpha"/>
    <property type="match status" value="5"/>
</dbReference>
<proteinExistence type="inferred from homology"/>
<feature type="repeat" description="FG-GAP" evidence="12">
    <location>
        <begin position="351"/>
        <end position="407"/>
    </location>
</feature>
<evidence type="ECO:0000313" key="16">
    <source>
        <dbReference type="EMBL" id="JAR91609.1"/>
    </source>
</evidence>
<dbReference type="GO" id="GO:0007160">
    <property type="term" value="P:cell-matrix adhesion"/>
    <property type="evidence" value="ECO:0007669"/>
    <property type="project" value="TreeGrafter"/>
</dbReference>
<dbReference type="GO" id="GO:0005178">
    <property type="term" value="F:integrin binding"/>
    <property type="evidence" value="ECO:0007669"/>
    <property type="project" value="TreeGrafter"/>
</dbReference>
<dbReference type="Gene3D" id="2.60.40.1460">
    <property type="entry name" value="Integrin domains. Chain A, domain 2"/>
    <property type="match status" value="1"/>
</dbReference>
<dbReference type="GO" id="GO:0033627">
    <property type="term" value="P:cell adhesion mediated by integrin"/>
    <property type="evidence" value="ECO:0007669"/>
    <property type="project" value="TreeGrafter"/>
</dbReference>
<dbReference type="AlphaFoldDB" id="A0A147BLF4"/>
<accession>A0A147BLF4</accession>
<dbReference type="InterPro" id="IPR013519">
    <property type="entry name" value="Int_alpha_beta-p"/>
</dbReference>
<dbReference type="EMBL" id="GEGO01003795">
    <property type="protein sequence ID" value="JAR91609.1"/>
    <property type="molecule type" value="Transcribed_RNA"/>
</dbReference>
<dbReference type="Pfam" id="PF01839">
    <property type="entry name" value="FG-GAP"/>
    <property type="match status" value="1"/>
</dbReference>
<dbReference type="Pfam" id="PF20805">
    <property type="entry name" value="Integrin_A_Ig_2"/>
    <property type="match status" value="1"/>
</dbReference>
<comment type="similarity">
    <text evidence="2 13">Belongs to the integrin alpha chain family.</text>
</comment>
<evidence type="ECO:0000256" key="9">
    <source>
        <dbReference type="ARBA" id="ARBA00023136"/>
    </source>
</evidence>
<evidence type="ECO:0000256" key="4">
    <source>
        <dbReference type="ARBA" id="ARBA00022729"/>
    </source>
</evidence>
<dbReference type="GO" id="GO:0048513">
    <property type="term" value="P:animal organ development"/>
    <property type="evidence" value="ECO:0007669"/>
    <property type="project" value="UniProtKB-ARBA"/>
</dbReference>
<dbReference type="PANTHER" id="PTHR23220:SF83">
    <property type="entry name" value="INTEGRIN ALPHA-PS3-RELATED"/>
    <property type="match status" value="1"/>
</dbReference>
<dbReference type="PANTHER" id="PTHR23220">
    <property type="entry name" value="INTEGRIN ALPHA"/>
    <property type="match status" value="1"/>
</dbReference>
<dbReference type="Gene3D" id="2.60.40.1530">
    <property type="entry name" value="ntegrin, alpha v. Chain A, domain 4"/>
    <property type="match status" value="1"/>
</dbReference>
<dbReference type="GO" id="GO:0007157">
    <property type="term" value="P:heterophilic cell-cell adhesion via plasma membrane cell adhesion molecules"/>
    <property type="evidence" value="ECO:0007669"/>
    <property type="project" value="UniProtKB-ARBA"/>
</dbReference>
<dbReference type="InterPro" id="IPR013517">
    <property type="entry name" value="FG-GAP"/>
</dbReference>
<evidence type="ECO:0000256" key="3">
    <source>
        <dbReference type="ARBA" id="ARBA00022692"/>
    </source>
</evidence>
<evidence type="ECO:0000259" key="15">
    <source>
        <dbReference type="Pfam" id="PF20805"/>
    </source>
</evidence>
<dbReference type="GO" id="GO:0009897">
    <property type="term" value="C:external side of plasma membrane"/>
    <property type="evidence" value="ECO:0007669"/>
    <property type="project" value="TreeGrafter"/>
</dbReference>
<dbReference type="SUPFAM" id="SSF69179">
    <property type="entry name" value="Integrin domains"/>
    <property type="match status" value="3"/>
</dbReference>
<reference evidence="16" key="1">
    <citation type="journal article" date="2018" name="PLoS Negl. Trop. Dis.">
        <title>Sialome diversity of ticks revealed by RNAseq of single tick salivary glands.</title>
        <authorList>
            <person name="Perner J."/>
            <person name="Kropackova S."/>
            <person name="Kopacek P."/>
            <person name="Ribeiro J.M."/>
        </authorList>
    </citation>
    <scope>NUCLEOTIDE SEQUENCE</scope>
    <source>
        <strain evidence="16">Siblings of single egg batch collected in Ceske Budejovice</strain>
        <tissue evidence="16">Salivary glands</tissue>
    </source>
</reference>
<evidence type="ECO:0000259" key="14">
    <source>
        <dbReference type="Pfam" id="PF08441"/>
    </source>
</evidence>
<evidence type="ECO:0000256" key="5">
    <source>
        <dbReference type="ARBA" id="ARBA00022737"/>
    </source>
</evidence>
<dbReference type="SUPFAM" id="SSF69318">
    <property type="entry name" value="Integrin alpha N-terminal domain"/>
    <property type="match status" value="1"/>
</dbReference>
<keyword evidence="8 13" id="KW-0401">Integrin</keyword>
<feature type="repeat" description="FG-GAP" evidence="12">
    <location>
        <begin position="285"/>
        <end position="350"/>
    </location>
</feature>
<dbReference type="InterPro" id="IPR048285">
    <property type="entry name" value="Integrin_alpha_Ig-like_2"/>
</dbReference>
<keyword evidence="4 13" id="KW-0732">Signal</keyword>
<dbReference type="InterPro" id="IPR028994">
    <property type="entry name" value="Integrin_alpha_N"/>
</dbReference>
<feature type="domain" description="Integrin alpha first immunoglubulin-like" evidence="14">
    <location>
        <begin position="463"/>
        <end position="617"/>
    </location>
</feature>
<feature type="chain" id="PRO_5007358081" evidence="13">
    <location>
        <begin position="19"/>
        <end position="1115"/>
    </location>
</feature>
<keyword evidence="7 13" id="KW-1133">Transmembrane helix</keyword>
<evidence type="ECO:0000256" key="13">
    <source>
        <dbReference type="RuleBase" id="RU003762"/>
    </source>
</evidence>
<dbReference type="InterPro" id="IPR013649">
    <property type="entry name" value="Integrin_alpha_Ig-like_1"/>
</dbReference>
<feature type="domain" description="Integrin alpha second immunoglobulin-like" evidence="15">
    <location>
        <begin position="620"/>
        <end position="757"/>
    </location>
</feature>
<keyword evidence="9 13" id="KW-0472">Membrane</keyword>
<evidence type="ECO:0000256" key="11">
    <source>
        <dbReference type="ARBA" id="ARBA00023180"/>
    </source>
</evidence>
<dbReference type="Gene3D" id="2.60.40.1510">
    <property type="entry name" value="ntegrin, alpha v. Chain A, domain 3"/>
    <property type="match status" value="1"/>
</dbReference>
<dbReference type="Gene3D" id="1.20.5.930">
    <property type="entry name" value="Bicelle-embedded integrin alpha(iib) transmembrane segment"/>
    <property type="match status" value="1"/>
</dbReference>
<dbReference type="InterPro" id="IPR032695">
    <property type="entry name" value="Integrin_dom_sf"/>
</dbReference>
<dbReference type="GO" id="GO:0007229">
    <property type="term" value="P:integrin-mediated signaling pathway"/>
    <property type="evidence" value="ECO:0007669"/>
    <property type="project" value="UniProtKB-KW"/>
</dbReference>
<evidence type="ECO:0000256" key="10">
    <source>
        <dbReference type="ARBA" id="ARBA00023170"/>
    </source>
</evidence>
<dbReference type="InterPro" id="IPR000413">
    <property type="entry name" value="Integrin_alpha"/>
</dbReference>
<name>A0A147BLF4_IXORI</name>
<feature type="repeat" description="FG-GAP" evidence="12">
    <location>
        <begin position="416"/>
        <end position="478"/>
    </location>
</feature>